<dbReference type="Proteomes" id="UP001596220">
    <property type="component" value="Unassembled WGS sequence"/>
</dbReference>
<feature type="repeat" description="WD" evidence="3">
    <location>
        <begin position="790"/>
        <end position="814"/>
    </location>
</feature>
<accession>A0ABW1PGX8</accession>
<feature type="repeat" description="WD" evidence="3">
    <location>
        <begin position="995"/>
        <end position="1030"/>
    </location>
</feature>
<dbReference type="Gene3D" id="2.130.10.10">
    <property type="entry name" value="YVTN repeat-like/Quinoprotein amine dehydrogenase"/>
    <property type="match status" value="4"/>
</dbReference>
<keyword evidence="7" id="KW-1185">Reference proteome</keyword>
<evidence type="ECO:0000256" key="2">
    <source>
        <dbReference type="ARBA" id="ARBA00022737"/>
    </source>
</evidence>
<dbReference type="SMART" id="SM00530">
    <property type="entry name" value="HTH_XRE"/>
    <property type="match status" value="1"/>
</dbReference>
<dbReference type="Pfam" id="PF00400">
    <property type="entry name" value="WD40"/>
    <property type="match status" value="6"/>
</dbReference>
<dbReference type="InterPro" id="IPR001387">
    <property type="entry name" value="Cro/C1-type_HTH"/>
</dbReference>
<dbReference type="PANTHER" id="PTHR19879">
    <property type="entry name" value="TRANSCRIPTION INITIATION FACTOR TFIID"/>
    <property type="match status" value="1"/>
</dbReference>
<dbReference type="CDD" id="cd00093">
    <property type="entry name" value="HTH_XRE"/>
    <property type="match status" value="1"/>
</dbReference>
<protein>
    <recommendedName>
        <fullName evidence="5">HTH cro/C1-type domain-containing protein</fullName>
    </recommendedName>
</protein>
<feature type="domain" description="HTH cro/C1-type" evidence="5">
    <location>
        <begin position="21"/>
        <end position="77"/>
    </location>
</feature>
<dbReference type="SUPFAM" id="SSF52540">
    <property type="entry name" value="P-loop containing nucleoside triphosphate hydrolases"/>
    <property type="match status" value="1"/>
</dbReference>
<reference evidence="7" key="1">
    <citation type="journal article" date="2019" name="Int. J. Syst. Evol. Microbiol.">
        <title>The Global Catalogue of Microorganisms (GCM) 10K type strain sequencing project: providing services to taxonomists for standard genome sequencing and annotation.</title>
        <authorList>
            <consortium name="The Broad Institute Genomics Platform"/>
            <consortium name="The Broad Institute Genome Sequencing Center for Infectious Disease"/>
            <person name="Wu L."/>
            <person name="Ma J."/>
        </authorList>
    </citation>
    <scope>NUCLEOTIDE SEQUENCE [LARGE SCALE GENOMIC DNA]</scope>
    <source>
        <strain evidence="7">CGMCC 4.7246</strain>
    </source>
</reference>
<proteinExistence type="predicted"/>
<evidence type="ECO:0000313" key="6">
    <source>
        <dbReference type="EMBL" id="MFC6094057.1"/>
    </source>
</evidence>
<dbReference type="InterPro" id="IPR027417">
    <property type="entry name" value="P-loop_NTPase"/>
</dbReference>
<feature type="transmembrane region" description="Helical" evidence="4">
    <location>
        <begin position="529"/>
        <end position="548"/>
    </location>
</feature>
<dbReference type="InterPro" id="IPR015943">
    <property type="entry name" value="WD40/YVTN_repeat-like_dom_sf"/>
</dbReference>
<evidence type="ECO:0000256" key="1">
    <source>
        <dbReference type="ARBA" id="ARBA00022574"/>
    </source>
</evidence>
<dbReference type="SMART" id="SM00320">
    <property type="entry name" value="WD40"/>
    <property type="match status" value="10"/>
</dbReference>
<dbReference type="InterPro" id="IPR001680">
    <property type="entry name" value="WD40_rpt"/>
</dbReference>
<keyword evidence="4" id="KW-1133">Transmembrane helix</keyword>
<gene>
    <name evidence="6" type="ORF">ACFP3R_32720</name>
</gene>
<name>A0ABW1PGX8_9PSEU</name>
<dbReference type="InterPro" id="IPR036322">
    <property type="entry name" value="WD40_repeat_dom_sf"/>
</dbReference>
<dbReference type="Pfam" id="PF20703">
    <property type="entry name" value="nSTAND1"/>
    <property type="match status" value="1"/>
</dbReference>
<dbReference type="InterPro" id="IPR049052">
    <property type="entry name" value="nSTAND1"/>
</dbReference>
<keyword evidence="4" id="KW-0472">Membrane</keyword>
<dbReference type="Pfam" id="PF13560">
    <property type="entry name" value="HTH_31"/>
    <property type="match status" value="1"/>
</dbReference>
<dbReference type="CDD" id="cd00200">
    <property type="entry name" value="WD40"/>
    <property type="match status" value="1"/>
</dbReference>
<dbReference type="PROSITE" id="PS50082">
    <property type="entry name" value="WD_REPEATS_2"/>
    <property type="match status" value="4"/>
</dbReference>
<organism evidence="6 7">
    <name type="scientific">Saccharothrix lopnurensis</name>
    <dbReference type="NCBI Taxonomy" id="1670621"/>
    <lineage>
        <taxon>Bacteria</taxon>
        <taxon>Bacillati</taxon>
        <taxon>Actinomycetota</taxon>
        <taxon>Actinomycetes</taxon>
        <taxon>Pseudonocardiales</taxon>
        <taxon>Pseudonocardiaceae</taxon>
        <taxon>Saccharothrix</taxon>
    </lineage>
</organism>
<dbReference type="InterPro" id="IPR019775">
    <property type="entry name" value="WD40_repeat_CS"/>
</dbReference>
<keyword evidence="4" id="KW-0812">Transmembrane</keyword>
<dbReference type="EMBL" id="JBHSQO010000054">
    <property type="protein sequence ID" value="MFC6094057.1"/>
    <property type="molecule type" value="Genomic_DNA"/>
</dbReference>
<evidence type="ECO:0000256" key="3">
    <source>
        <dbReference type="PROSITE-ProRule" id="PRU00221"/>
    </source>
</evidence>
<dbReference type="SUPFAM" id="SSF50978">
    <property type="entry name" value="WD40 repeat-like"/>
    <property type="match status" value="2"/>
</dbReference>
<keyword evidence="1 3" id="KW-0853">WD repeat</keyword>
<sequence>MARRETPLRVEHHGLGEFAAGLRKLREKAGGPTYRQLSRQAHYSPAALSEAANGRRLPSLAVTLAYVRACGGEVSSWEARWRGLADQLAAPRADPDDDRAPYAGLAAFQVEDADRFFGRDRLVGELVELVGRRRCTGVFGASGSGKSSVLRAGLVAGATGPAVVLTPGPRPVEELAVRIAAVTGKPAAALVAEFTAYPENLHLRVRQALVGRHGDLLLVVDQFEEVFTLCADPVERAAFVAALTTAAAAPTSRTRVVLGVRADFLGHCGRYPELVEALRGGHVLVGPMTADELREAVVAPAQAVGCKVETALVTRLVSDAAGQPAVLPLVSHALLETWRRRRGVVLTLAAYEEAGGIEHSIARSAEDVHNRMTPARQLIAKQVFLRLIAVGEGTGDTKRRVDRDEVDHPEVLATLAAARLVVLDRDSAELAHEALIHNWPRLRGWIAEDRAGLRAQRMLTDAARTWEALDRDPSALYRGTRLAMAREWVDGEVWPRLTPGEQRFLEAGIAADDAVHAAEHRRARRLRQLVSVMAVLLVLAFSAIVFAVRAERSASEQAAIALAHKVITQAAGLRTADPSLSVQLSLAAHRLAELPETRDAVFGAFAEPYATRIPAARSVAVAPSGSLLAVVDDTSTRNARLVDVSDPRRPAHLSELPAVAGVRVVAFSPGGDRVAVAGAGRIAVVDVRDPRRPRVELVLTDPVPTRSAVSLAFSPDGRRLAAGYEDRYAVVRDVGDPSDPRLLPVAGDGASRAVAFLSASALAVLSGDRVEVVEVTTGATTTAVAGVGALTELAVADSGRLLATAGEDRAVRLWGVGEPSGPARQLGVLRHGGDVRAVAFDATGRVLATAGEDRVTRLWDVTDRGAPTEVAAPVGHLGPVTAVGFVGSRVVVTAGDDLTVRLTDVTDLPFRQDAQIRSVVVAAGRDLVATVDEEGVLRLVHPLPPSGLRTARPLTGHRGKVRTAALSPDGGHLVTVAEDDAVRVWRVTDPASPVLVGEAGTARVVAFSPHGSSFATGGADGATRLWDARTLLQTAVVADREHRNSPVNALAFDETGARLVVAKLSGWVEEWRPAGPGELVRRHRPNPAAVQVESLAVAVGGELVTAEPSGQAVLVRRPELRWDASLAAPVEVVPREPLGSAVRSVSVRGERAAVAGADGTLRLFDIGGAGPPRVVASFAAHASGVDSVVFAPDGRGLVSAGDAVVRFWATDLVRVEERICAAAHPRITAEQWAVYFGELPYDPPCGR</sequence>
<dbReference type="PROSITE" id="PS50294">
    <property type="entry name" value="WD_REPEATS_REGION"/>
    <property type="match status" value="3"/>
</dbReference>
<feature type="repeat" description="WD" evidence="3">
    <location>
        <begin position="954"/>
        <end position="987"/>
    </location>
</feature>
<feature type="repeat" description="WD" evidence="3">
    <location>
        <begin position="828"/>
        <end position="861"/>
    </location>
</feature>
<dbReference type="RefSeq" id="WP_380641894.1">
    <property type="nucleotide sequence ID" value="NZ_JBHSQO010000054.1"/>
</dbReference>
<dbReference type="PROSITE" id="PS00678">
    <property type="entry name" value="WD_REPEATS_1"/>
    <property type="match status" value="1"/>
</dbReference>
<evidence type="ECO:0000313" key="7">
    <source>
        <dbReference type="Proteomes" id="UP001596220"/>
    </source>
</evidence>
<comment type="caution">
    <text evidence="6">The sequence shown here is derived from an EMBL/GenBank/DDBJ whole genome shotgun (WGS) entry which is preliminary data.</text>
</comment>
<dbReference type="PANTHER" id="PTHR19879:SF9">
    <property type="entry name" value="TRANSCRIPTION INITIATION FACTOR TFIID SUBUNIT 5"/>
    <property type="match status" value="1"/>
</dbReference>
<evidence type="ECO:0000259" key="5">
    <source>
        <dbReference type="SMART" id="SM00530"/>
    </source>
</evidence>
<keyword evidence="2" id="KW-0677">Repeat</keyword>
<evidence type="ECO:0000256" key="4">
    <source>
        <dbReference type="SAM" id="Phobius"/>
    </source>
</evidence>